<evidence type="ECO:0008006" key="4">
    <source>
        <dbReference type="Google" id="ProtNLM"/>
    </source>
</evidence>
<dbReference type="Proteomes" id="UP000321222">
    <property type="component" value="Chromosome"/>
</dbReference>
<dbReference type="RefSeq" id="WP_147581779.1">
    <property type="nucleotide sequence ID" value="NZ_CP042831.1"/>
</dbReference>
<dbReference type="EMBL" id="CP042831">
    <property type="protein sequence ID" value="QEE48283.1"/>
    <property type="molecule type" value="Genomic_DNA"/>
</dbReference>
<dbReference type="KEGG" id="fak:FUA48_01425"/>
<dbReference type="InterPro" id="IPR008969">
    <property type="entry name" value="CarboxyPept-like_regulatory"/>
</dbReference>
<feature type="signal peptide" evidence="1">
    <location>
        <begin position="1"/>
        <end position="19"/>
    </location>
</feature>
<accession>A0A5B9FM24</accession>
<dbReference type="AlphaFoldDB" id="A0A5B9FM24"/>
<name>A0A5B9FM24_9FLAO</name>
<evidence type="ECO:0000313" key="3">
    <source>
        <dbReference type="Proteomes" id="UP000321222"/>
    </source>
</evidence>
<gene>
    <name evidence="2" type="ORF">FUA48_01425</name>
</gene>
<organism evidence="2 3">
    <name type="scientific">Flavobacterium alkalisoli</name>
    <dbReference type="NCBI Taxonomy" id="2602769"/>
    <lineage>
        <taxon>Bacteria</taxon>
        <taxon>Pseudomonadati</taxon>
        <taxon>Bacteroidota</taxon>
        <taxon>Flavobacteriia</taxon>
        <taxon>Flavobacteriales</taxon>
        <taxon>Flavobacteriaceae</taxon>
        <taxon>Flavobacterium</taxon>
    </lineage>
</organism>
<keyword evidence="1" id="KW-0732">Signal</keyword>
<evidence type="ECO:0000256" key="1">
    <source>
        <dbReference type="SAM" id="SignalP"/>
    </source>
</evidence>
<reference evidence="2 3" key="1">
    <citation type="submission" date="2019-08" db="EMBL/GenBank/DDBJ databases">
        <title>Flavobacterium alkalisoli sp. nov., isolated from rhizosphere soil of Suaeda salsa.</title>
        <authorList>
            <person name="Sun J.-Q."/>
            <person name="Xu L."/>
        </authorList>
    </citation>
    <scope>NUCLEOTIDE SEQUENCE [LARGE SCALE GENOMIC DNA]</scope>
    <source>
        <strain evidence="2 3">XS-5</strain>
    </source>
</reference>
<evidence type="ECO:0000313" key="2">
    <source>
        <dbReference type="EMBL" id="QEE48283.1"/>
    </source>
</evidence>
<proteinExistence type="predicted"/>
<keyword evidence="3" id="KW-1185">Reference proteome</keyword>
<protein>
    <recommendedName>
        <fullName evidence="4">Carboxypeptidase-like regulatory domain-containing protein</fullName>
    </recommendedName>
</protein>
<sequence length="270" mass="30513">MKNLFFLFTVLFIASPSFAQEEERKPLKGKIKSQADELEGIYVINKNSEASVTTQPGGYFTIMAKPKDTLIFSAIQVKDRRVVVEKEDIGENLFFVELEPMVNMLNEVVIENYNHITAESLGIVPKGQKRYTPAERRLFTASNGIDGIINSLNGKKKALKKGIEYEKKEMLMAKINYIYDTDDIIKEFKIPEEYVGGFIYYIVEDKHFADAIKAKNNTMAKFLMNGLSVKYLGLLREDGVIDKDGNLIESEQKTDSTAVAKPDIATPNED</sequence>
<dbReference type="SUPFAM" id="SSF49464">
    <property type="entry name" value="Carboxypeptidase regulatory domain-like"/>
    <property type="match status" value="1"/>
</dbReference>
<feature type="chain" id="PRO_5022989374" description="Carboxypeptidase-like regulatory domain-containing protein" evidence="1">
    <location>
        <begin position="20"/>
        <end position="270"/>
    </location>
</feature>
<dbReference type="OrthoDB" id="1427655at2"/>